<gene>
    <name evidence="1" type="ORF">LITE_LOCUS8945</name>
</gene>
<dbReference type="PANTHER" id="PTHR31723:SF5">
    <property type="entry name" value="OS01G0248500 PROTEIN"/>
    <property type="match status" value="1"/>
</dbReference>
<comment type="caution">
    <text evidence="1">The sequence shown here is derived from an EMBL/GenBank/DDBJ whole genome shotgun (WGS) entry which is preliminary data.</text>
</comment>
<proteinExistence type="predicted"/>
<accession>A0AAV0IET4</accession>
<dbReference type="Gene3D" id="3.10.450.50">
    <property type="match status" value="1"/>
</dbReference>
<dbReference type="PANTHER" id="PTHR31723">
    <property type="entry name" value="PATHOGENESIS-RELATED FAMILY PROTEIN"/>
    <property type="match status" value="1"/>
</dbReference>
<organism evidence="1 2">
    <name type="scientific">Linum tenue</name>
    <dbReference type="NCBI Taxonomy" id="586396"/>
    <lineage>
        <taxon>Eukaryota</taxon>
        <taxon>Viridiplantae</taxon>
        <taxon>Streptophyta</taxon>
        <taxon>Embryophyta</taxon>
        <taxon>Tracheophyta</taxon>
        <taxon>Spermatophyta</taxon>
        <taxon>Magnoliopsida</taxon>
        <taxon>eudicotyledons</taxon>
        <taxon>Gunneridae</taxon>
        <taxon>Pentapetalae</taxon>
        <taxon>rosids</taxon>
        <taxon>fabids</taxon>
        <taxon>Malpighiales</taxon>
        <taxon>Linaceae</taxon>
        <taxon>Linum</taxon>
    </lineage>
</organism>
<dbReference type="AlphaFoldDB" id="A0AAV0IET4"/>
<evidence type="ECO:0008006" key="3">
    <source>
        <dbReference type="Google" id="ProtNLM"/>
    </source>
</evidence>
<sequence length="281" mass="31488">MFILPPPVTLNSKQLLSLLYKLPPCKSKNHNEQNKKDGRKMGVSEYRSDKYRDFLYGEGEKNTVWRFGAPPSFEVVDKLFEDGRTQVWPAGSLEEKVQNLVKTYEMEIMHKVNPADYKSMNAERITLSVNGRKATNLEETGKLQGSYNFFLQTSLPEKLRVYNPAEETAVTSHSTFTTVFPRGFALEILQLYSGPPVIAFKFRHWGYMEGPFKGHPPTGEKIEVFGIGVFEVDEHMKIVKIEFFMDRGELLAGVLKGGGEAAMAMLAEGSGSGCPVMKGTG</sequence>
<dbReference type="EMBL" id="CAMGYJ010000003">
    <property type="protein sequence ID" value="CAI0395997.1"/>
    <property type="molecule type" value="Genomic_DNA"/>
</dbReference>
<reference evidence="1" key="1">
    <citation type="submission" date="2022-08" db="EMBL/GenBank/DDBJ databases">
        <authorList>
            <person name="Gutierrez-Valencia J."/>
        </authorList>
    </citation>
    <scope>NUCLEOTIDE SEQUENCE</scope>
</reference>
<evidence type="ECO:0000313" key="2">
    <source>
        <dbReference type="Proteomes" id="UP001154282"/>
    </source>
</evidence>
<name>A0AAV0IET4_9ROSI</name>
<keyword evidence="2" id="KW-1185">Reference proteome</keyword>
<dbReference type="InterPro" id="IPR032710">
    <property type="entry name" value="NTF2-like_dom_sf"/>
</dbReference>
<evidence type="ECO:0000313" key="1">
    <source>
        <dbReference type="EMBL" id="CAI0395997.1"/>
    </source>
</evidence>
<protein>
    <recommendedName>
        <fullName evidence="3">Pathogen-related protein</fullName>
    </recommendedName>
</protein>
<dbReference type="Proteomes" id="UP001154282">
    <property type="component" value="Unassembled WGS sequence"/>
</dbReference>
<dbReference type="SUPFAM" id="SSF54427">
    <property type="entry name" value="NTF2-like"/>
    <property type="match status" value="1"/>
</dbReference>
<dbReference type="InterPro" id="IPR053218">
    <property type="entry name" value="Pathogen-related_defense"/>
</dbReference>